<evidence type="ECO:0000313" key="3">
    <source>
        <dbReference type="Proteomes" id="UP000663828"/>
    </source>
</evidence>
<accession>A0A814A520</accession>
<proteinExistence type="predicted"/>
<protein>
    <submittedName>
        <fullName evidence="1">Uncharacterized protein</fullName>
    </submittedName>
</protein>
<reference evidence="1" key="1">
    <citation type="submission" date="2021-02" db="EMBL/GenBank/DDBJ databases">
        <authorList>
            <person name="Nowell W R."/>
        </authorList>
    </citation>
    <scope>NUCLEOTIDE SEQUENCE</scope>
</reference>
<comment type="caution">
    <text evidence="1">The sequence shown here is derived from an EMBL/GenBank/DDBJ whole genome shotgun (WGS) entry which is preliminary data.</text>
</comment>
<dbReference type="Proteomes" id="UP000663828">
    <property type="component" value="Unassembled WGS sequence"/>
</dbReference>
<dbReference type="AlphaFoldDB" id="A0A814A520"/>
<dbReference type="EMBL" id="CAJNOJ010000088">
    <property type="protein sequence ID" value="CAF1078435.1"/>
    <property type="molecule type" value="Genomic_DNA"/>
</dbReference>
<organism evidence="1 3">
    <name type="scientific">Adineta ricciae</name>
    <name type="common">Rotifer</name>
    <dbReference type="NCBI Taxonomy" id="249248"/>
    <lineage>
        <taxon>Eukaryota</taxon>
        <taxon>Metazoa</taxon>
        <taxon>Spiralia</taxon>
        <taxon>Gnathifera</taxon>
        <taxon>Rotifera</taxon>
        <taxon>Eurotatoria</taxon>
        <taxon>Bdelloidea</taxon>
        <taxon>Adinetida</taxon>
        <taxon>Adinetidae</taxon>
        <taxon>Adineta</taxon>
    </lineage>
</organism>
<keyword evidence="3" id="KW-1185">Reference proteome</keyword>
<name>A0A814A520_ADIRI</name>
<gene>
    <name evidence="2" type="ORF">EDS130_LOCUS18826</name>
    <name evidence="1" type="ORF">XAT740_LOCUS8352</name>
</gene>
<dbReference type="EMBL" id="CAJNOR010000415">
    <property type="protein sequence ID" value="CAF0907442.1"/>
    <property type="molecule type" value="Genomic_DNA"/>
</dbReference>
<evidence type="ECO:0000313" key="1">
    <source>
        <dbReference type="EMBL" id="CAF0907442.1"/>
    </source>
</evidence>
<dbReference type="OrthoDB" id="10001099at2759"/>
<dbReference type="Proteomes" id="UP000663852">
    <property type="component" value="Unassembled WGS sequence"/>
</dbReference>
<sequence>MKSKSKSEPAIISNDSVTCYSDRLVIHLYYFPYGSKTIKYEDIRSCQLLPLRRLNRLKYKKWGMGLAPIWWHSDLQRYYRNYYLLLDTNHWPYIGVTMEDKDIVNVFELIQGGTRSKFLSGPANGKEMKYRDFSEYESCEQ</sequence>
<evidence type="ECO:0000313" key="2">
    <source>
        <dbReference type="EMBL" id="CAF1078435.1"/>
    </source>
</evidence>